<dbReference type="PANTHER" id="PTHR11994">
    <property type="entry name" value="60S RIBOSOMAL PROTEIN L11-RELATED"/>
    <property type="match status" value="1"/>
</dbReference>
<dbReference type="Pfam" id="PF00281">
    <property type="entry name" value="Ribosomal_L5"/>
    <property type="match status" value="1"/>
</dbReference>
<dbReference type="GO" id="GO:0003735">
    <property type="term" value="F:structural constituent of ribosome"/>
    <property type="evidence" value="ECO:0007669"/>
    <property type="project" value="InterPro"/>
</dbReference>
<dbReference type="AlphaFoldDB" id="A0A1G2ELN7"/>
<dbReference type="NCBIfam" id="NF000585">
    <property type="entry name" value="PRK00010.1"/>
    <property type="match status" value="1"/>
</dbReference>
<keyword evidence="5" id="KW-0699">rRNA-binding</keyword>
<comment type="function">
    <text evidence="5">This is 1 of the proteins that bind and probably mediate the attachment of the 5S RNA into the large ribosomal subunit, where it forms part of the central protuberance. In the 70S ribosome it contacts protein S13 of the 30S subunit (bridge B1b), connecting the 2 subunits; this bridge is implicated in subunit movement. Contacts the P site tRNA; the 5S rRNA and some of its associated proteins might help stabilize positioning of ribosome-bound tRNAs.</text>
</comment>
<dbReference type="GO" id="GO:0005840">
    <property type="term" value="C:ribosome"/>
    <property type="evidence" value="ECO:0007669"/>
    <property type="project" value="UniProtKB-KW"/>
</dbReference>
<dbReference type="FunFam" id="3.30.1440.10:FF:000001">
    <property type="entry name" value="50S ribosomal protein L5"/>
    <property type="match status" value="1"/>
</dbReference>
<evidence type="ECO:0000259" key="8">
    <source>
        <dbReference type="Pfam" id="PF00673"/>
    </source>
</evidence>
<evidence type="ECO:0000313" key="10">
    <source>
        <dbReference type="Proteomes" id="UP000176326"/>
    </source>
</evidence>
<dbReference type="Pfam" id="PF00673">
    <property type="entry name" value="Ribosomal_L5_C"/>
    <property type="match status" value="1"/>
</dbReference>
<evidence type="ECO:0000256" key="3">
    <source>
        <dbReference type="ARBA" id="ARBA00023274"/>
    </source>
</evidence>
<dbReference type="EMBL" id="MHMN01000057">
    <property type="protein sequence ID" value="OGZ26706.1"/>
    <property type="molecule type" value="Genomic_DNA"/>
</dbReference>
<evidence type="ECO:0000256" key="2">
    <source>
        <dbReference type="ARBA" id="ARBA00022980"/>
    </source>
</evidence>
<keyword evidence="5" id="KW-0694">RNA-binding</keyword>
<dbReference type="InterPro" id="IPR022803">
    <property type="entry name" value="Ribosomal_uL5_dom_sf"/>
</dbReference>
<dbReference type="Gene3D" id="3.30.1440.10">
    <property type="match status" value="1"/>
</dbReference>
<evidence type="ECO:0000313" key="9">
    <source>
        <dbReference type="EMBL" id="OGZ26706.1"/>
    </source>
</evidence>
<keyword evidence="5" id="KW-0820">tRNA-binding</keyword>
<evidence type="ECO:0000256" key="5">
    <source>
        <dbReference type="HAMAP-Rule" id="MF_01333"/>
    </source>
</evidence>
<accession>A0A1G2ELN7</accession>
<dbReference type="Proteomes" id="UP000176326">
    <property type="component" value="Unassembled WGS sequence"/>
</dbReference>
<dbReference type="SUPFAM" id="SSF55282">
    <property type="entry name" value="RL5-like"/>
    <property type="match status" value="1"/>
</dbReference>
<dbReference type="InterPro" id="IPR031309">
    <property type="entry name" value="Ribosomal_uL5_C"/>
</dbReference>
<feature type="domain" description="Large ribosomal subunit protein uL5 N-terminal" evidence="7">
    <location>
        <begin position="26"/>
        <end position="86"/>
    </location>
</feature>
<keyword evidence="3 5" id="KW-0687">Ribonucleoprotein</keyword>
<feature type="domain" description="Large ribosomal subunit protein uL5 C-terminal" evidence="8">
    <location>
        <begin position="90"/>
        <end position="182"/>
    </location>
</feature>
<evidence type="ECO:0000256" key="4">
    <source>
        <dbReference type="ARBA" id="ARBA00035245"/>
    </source>
</evidence>
<reference evidence="9 10" key="1">
    <citation type="journal article" date="2016" name="Nat. Commun.">
        <title>Thousands of microbial genomes shed light on interconnected biogeochemical processes in an aquifer system.</title>
        <authorList>
            <person name="Anantharaman K."/>
            <person name="Brown C.T."/>
            <person name="Hug L.A."/>
            <person name="Sharon I."/>
            <person name="Castelle C.J."/>
            <person name="Probst A.J."/>
            <person name="Thomas B.C."/>
            <person name="Singh A."/>
            <person name="Wilkins M.J."/>
            <person name="Karaoz U."/>
            <person name="Brodie E.L."/>
            <person name="Williams K.H."/>
            <person name="Hubbard S.S."/>
            <person name="Banfield J.F."/>
        </authorList>
    </citation>
    <scope>NUCLEOTIDE SEQUENCE [LARGE SCALE GENOMIC DNA]</scope>
</reference>
<dbReference type="InterPro" id="IPR031310">
    <property type="entry name" value="Ribosomal_uL5_N"/>
</dbReference>
<dbReference type="PROSITE" id="PS00358">
    <property type="entry name" value="RIBOSOMAL_L5"/>
    <property type="match status" value="1"/>
</dbReference>
<dbReference type="GO" id="GO:0000049">
    <property type="term" value="F:tRNA binding"/>
    <property type="evidence" value="ECO:0007669"/>
    <property type="project" value="UniProtKB-UniRule"/>
</dbReference>
<organism evidence="9 10">
    <name type="scientific">Candidatus Nealsonbacteria bacterium RIFOXYC1_FULL_40_7</name>
    <dbReference type="NCBI Taxonomy" id="1801678"/>
    <lineage>
        <taxon>Bacteria</taxon>
        <taxon>Candidatus Nealsoniibacteriota</taxon>
    </lineage>
</organism>
<keyword evidence="2 5" id="KW-0689">Ribosomal protein</keyword>
<dbReference type="GO" id="GO:0019843">
    <property type="term" value="F:rRNA binding"/>
    <property type="evidence" value="ECO:0007669"/>
    <property type="project" value="UniProtKB-UniRule"/>
</dbReference>
<dbReference type="HAMAP" id="MF_01333_B">
    <property type="entry name" value="Ribosomal_uL5_B"/>
    <property type="match status" value="1"/>
</dbReference>
<sequence length="187" mass="21023">MKPAQEQYIKIALPSLKEKFGYKSVIAAPRISKITVSSGAGKLVAQKTSDEQKKTIQQISENIAQITGQKPIVTKAKKSISAFKLRQGMPIGVKVVLRGKKMYDFFYRLVNIAIPRLRDFRGIDKKCFDNQGNLTIGFKEQTIFPEISPEEARILFGFEVTIATTAKKKEEGVELMKLLGFPLKKEK</sequence>
<dbReference type="InterPro" id="IPR002132">
    <property type="entry name" value="Ribosomal_uL5"/>
</dbReference>
<gene>
    <name evidence="5" type="primary">rplE</name>
    <name evidence="9" type="ORF">A2427_04285</name>
</gene>
<evidence type="ECO:0000256" key="1">
    <source>
        <dbReference type="ARBA" id="ARBA00008553"/>
    </source>
</evidence>
<comment type="similarity">
    <text evidence="1 5 6">Belongs to the universal ribosomal protein uL5 family.</text>
</comment>
<comment type="caution">
    <text evidence="9">The sequence shown here is derived from an EMBL/GenBank/DDBJ whole genome shotgun (WGS) entry which is preliminary data.</text>
</comment>
<dbReference type="PIRSF" id="PIRSF002161">
    <property type="entry name" value="Ribosomal_L5"/>
    <property type="match status" value="1"/>
</dbReference>
<comment type="subunit">
    <text evidence="5">Part of the 50S ribosomal subunit; part of the 5S rRNA/L5/L18/L25 subcomplex. Contacts the 5S rRNA and the P site tRNA. Forms a bridge to the 30S subunit in the 70S ribosome.</text>
</comment>
<dbReference type="GO" id="GO:0006412">
    <property type="term" value="P:translation"/>
    <property type="evidence" value="ECO:0007669"/>
    <property type="project" value="UniProtKB-UniRule"/>
</dbReference>
<evidence type="ECO:0000259" key="7">
    <source>
        <dbReference type="Pfam" id="PF00281"/>
    </source>
</evidence>
<evidence type="ECO:0000256" key="6">
    <source>
        <dbReference type="RuleBase" id="RU003930"/>
    </source>
</evidence>
<dbReference type="InterPro" id="IPR020929">
    <property type="entry name" value="Ribosomal_uL5_CS"/>
</dbReference>
<dbReference type="InterPro" id="IPR020930">
    <property type="entry name" value="Ribosomal_uL5_bac-type"/>
</dbReference>
<dbReference type="GO" id="GO:1990904">
    <property type="term" value="C:ribonucleoprotein complex"/>
    <property type="evidence" value="ECO:0007669"/>
    <property type="project" value="UniProtKB-KW"/>
</dbReference>
<protein>
    <recommendedName>
        <fullName evidence="4 5">Large ribosomal subunit protein uL5</fullName>
    </recommendedName>
</protein>
<name>A0A1G2ELN7_9BACT</name>
<proteinExistence type="inferred from homology"/>